<evidence type="ECO:0000256" key="1">
    <source>
        <dbReference type="SAM" id="MobiDB-lite"/>
    </source>
</evidence>
<protein>
    <submittedName>
        <fullName evidence="2">Uncharacterized protein</fullName>
    </submittedName>
</protein>
<feature type="compositionally biased region" description="Basic and acidic residues" evidence="1">
    <location>
        <begin position="123"/>
        <end position="136"/>
    </location>
</feature>
<feature type="region of interest" description="Disordered" evidence="1">
    <location>
        <begin position="101"/>
        <end position="161"/>
    </location>
</feature>
<keyword evidence="3" id="KW-1185">Reference proteome</keyword>
<evidence type="ECO:0000313" key="3">
    <source>
        <dbReference type="Proteomes" id="UP000184476"/>
    </source>
</evidence>
<dbReference type="Proteomes" id="UP000184476">
    <property type="component" value="Unassembled WGS sequence"/>
</dbReference>
<organism evidence="2 3">
    <name type="scientific">Seinonella peptonophila</name>
    <dbReference type="NCBI Taxonomy" id="112248"/>
    <lineage>
        <taxon>Bacteria</taxon>
        <taxon>Bacillati</taxon>
        <taxon>Bacillota</taxon>
        <taxon>Bacilli</taxon>
        <taxon>Bacillales</taxon>
        <taxon>Thermoactinomycetaceae</taxon>
        <taxon>Seinonella</taxon>
    </lineage>
</organism>
<sequence length="161" mass="18490">MSNDARKKIIEDLKGLIGNISKKKDAKFLGSDLPEQSADEVELIWEAQQYHHNPEIVTRNYRMPDKRIVVEDHDPRNGTFEYEHGSDEDIARIQAYRVEHDESTIQAHDIGKARKTSSGSRIVKFEPPREQNHEIIPKPSSNDFSDASIKSGLEQDDHTRE</sequence>
<accession>A0A1M5B4Q8</accession>
<dbReference type="RefSeq" id="WP_073158012.1">
    <property type="nucleotide sequence ID" value="NZ_FQVL01000018.1"/>
</dbReference>
<reference evidence="2 3" key="1">
    <citation type="submission" date="2016-11" db="EMBL/GenBank/DDBJ databases">
        <authorList>
            <person name="Jaros S."/>
            <person name="Januszkiewicz K."/>
            <person name="Wedrychowicz H."/>
        </authorList>
    </citation>
    <scope>NUCLEOTIDE SEQUENCE [LARGE SCALE GENOMIC DNA]</scope>
    <source>
        <strain evidence="2 3">DSM 44666</strain>
    </source>
</reference>
<dbReference type="EMBL" id="FQVL01000018">
    <property type="protein sequence ID" value="SHF37317.1"/>
    <property type="molecule type" value="Genomic_DNA"/>
</dbReference>
<dbReference type="AlphaFoldDB" id="A0A1M5B4Q8"/>
<proteinExistence type="predicted"/>
<name>A0A1M5B4Q8_9BACL</name>
<gene>
    <name evidence="2" type="ORF">SAMN05444392_11818</name>
</gene>
<evidence type="ECO:0000313" key="2">
    <source>
        <dbReference type="EMBL" id="SHF37317.1"/>
    </source>
</evidence>